<gene>
    <name evidence="1" type="ORF">R3I93_012671</name>
</gene>
<sequence>MTISWPDYCLTSFTIAVSSCALFRHETGDIYFKGAAFPFVKALTMVNQRLTATEERCVIVVIATDSQDMDHLNKSIKKYNLKIGRVCEITGEKPLLVHLKEINPVLYLSTKPQDVKKAMTAGYGAATMFQRDYHEHSDEVLRVVFDGDGVLFSDVSEKVFKEKGIKGFLDHECENEDNPMEPGPLSEFFQALVHLQQKFAKLPPKNRPIRTYLVTSRGTTGDGLRALKTLRERELEIDEAYFLCGAPKGSVLKAINPHIFFDDQTPHVEGALQNGVIGAYVPYGVCNK</sequence>
<dbReference type="PANTHER" id="PTHR31367">
    <property type="entry name" value="CYTOSOLIC 5'-NUCLEOTIDASE 1 FAMILY MEMBER"/>
    <property type="match status" value="1"/>
</dbReference>
<evidence type="ECO:0000313" key="1">
    <source>
        <dbReference type="EMBL" id="KAK7148414.1"/>
    </source>
</evidence>
<evidence type="ECO:0008006" key="3">
    <source>
        <dbReference type="Google" id="ProtNLM"/>
    </source>
</evidence>
<dbReference type="InterPro" id="IPR010394">
    <property type="entry name" value="5-nucleotidase"/>
</dbReference>
<dbReference type="Proteomes" id="UP001364617">
    <property type="component" value="Unassembled WGS sequence"/>
</dbReference>
<dbReference type="GO" id="GO:0008253">
    <property type="term" value="F:5'-nucleotidase activity"/>
    <property type="evidence" value="ECO:0007669"/>
    <property type="project" value="InterPro"/>
</dbReference>
<comment type="caution">
    <text evidence="1">The sequence shown here is derived from an EMBL/GenBank/DDBJ whole genome shotgun (WGS) entry which is preliminary data.</text>
</comment>
<keyword evidence="2" id="KW-1185">Reference proteome</keyword>
<organism evidence="1 2">
    <name type="scientific">Phoxinus phoxinus</name>
    <name type="common">Eurasian minnow</name>
    <dbReference type="NCBI Taxonomy" id="58324"/>
    <lineage>
        <taxon>Eukaryota</taxon>
        <taxon>Metazoa</taxon>
        <taxon>Chordata</taxon>
        <taxon>Craniata</taxon>
        <taxon>Vertebrata</taxon>
        <taxon>Euteleostomi</taxon>
        <taxon>Actinopterygii</taxon>
        <taxon>Neopterygii</taxon>
        <taxon>Teleostei</taxon>
        <taxon>Ostariophysi</taxon>
        <taxon>Cypriniformes</taxon>
        <taxon>Leuciscidae</taxon>
        <taxon>Phoxininae</taxon>
        <taxon>Phoxinus</taxon>
    </lineage>
</organism>
<accession>A0AAN9CYB1</accession>
<name>A0AAN9CYB1_9TELE</name>
<dbReference type="EMBL" id="JAYKXH010000013">
    <property type="protein sequence ID" value="KAK7148414.1"/>
    <property type="molecule type" value="Genomic_DNA"/>
</dbReference>
<dbReference type="GO" id="GO:0000166">
    <property type="term" value="F:nucleotide binding"/>
    <property type="evidence" value="ECO:0007669"/>
    <property type="project" value="InterPro"/>
</dbReference>
<dbReference type="GO" id="GO:0009117">
    <property type="term" value="P:nucleotide metabolic process"/>
    <property type="evidence" value="ECO:0007669"/>
    <property type="project" value="InterPro"/>
</dbReference>
<evidence type="ECO:0000313" key="2">
    <source>
        <dbReference type="Proteomes" id="UP001364617"/>
    </source>
</evidence>
<protein>
    <recommendedName>
        <fullName evidence="3">Cytosolic 5'-nucleotidase 1A</fullName>
    </recommendedName>
</protein>
<dbReference type="Pfam" id="PF06189">
    <property type="entry name" value="5-nucleotidase"/>
    <property type="match status" value="1"/>
</dbReference>
<dbReference type="GO" id="GO:0005737">
    <property type="term" value="C:cytoplasm"/>
    <property type="evidence" value="ECO:0007669"/>
    <property type="project" value="InterPro"/>
</dbReference>
<dbReference type="PANTHER" id="PTHR31367:SF5">
    <property type="entry name" value="CYTOSOLIC 5'-NUCLEOTIDASE 1A"/>
    <property type="match status" value="1"/>
</dbReference>
<dbReference type="GO" id="GO:0000287">
    <property type="term" value="F:magnesium ion binding"/>
    <property type="evidence" value="ECO:0007669"/>
    <property type="project" value="InterPro"/>
</dbReference>
<proteinExistence type="predicted"/>
<reference evidence="1 2" key="1">
    <citation type="submission" date="2024-02" db="EMBL/GenBank/DDBJ databases">
        <title>Chromosome-level genome assembly of the Eurasian Minnow (Phoxinus phoxinus).</title>
        <authorList>
            <person name="Oriowo T.O."/>
            <person name="Martin S."/>
            <person name="Stange M."/>
            <person name="Chrysostomakis Y."/>
            <person name="Brown T."/>
            <person name="Winkler S."/>
            <person name="Kukowka S."/>
            <person name="Myers E.W."/>
            <person name="Bohne A."/>
        </authorList>
    </citation>
    <scope>NUCLEOTIDE SEQUENCE [LARGE SCALE GENOMIC DNA]</scope>
    <source>
        <strain evidence="1">ZFMK-TIS-60720</strain>
        <tissue evidence="1">Whole Organism</tissue>
    </source>
</reference>
<dbReference type="AlphaFoldDB" id="A0AAN9CYB1"/>